<evidence type="ECO:0000313" key="3">
    <source>
        <dbReference type="Proteomes" id="UP000499080"/>
    </source>
</evidence>
<organism evidence="2 3">
    <name type="scientific">Araneus ventricosus</name>
    <name type="common">Orbweaver spider</name>
    <name type="synonym">Epeira ventricosa</name>
    <dbReference type="NCBI Taxonomy" id="182803"/>
    <lineage>
        <taxon>Eukaryota</taxon>
        <taxon>Metazoa</taxon>
        <taxon>Ecdysozoa</taxon>
        <taxon>Arthropoda</taxon>
        <taxon>Chelicerata</taxon>
        <taxon>Arachnida</taxon>
        <taxon>Araneae</taxon>
        <taxon>Araneomorphae</taxon>
        <taxon>Entelegynae</taxon>
        <taxon>Araneoidea</taxon>
        <taxon>Araneidae</taxon>
        <taxon>Araneus</taxon>
    </lineage>
</organism>
<keyword evidence="3" id="KW-1185">Reference proteome</keyword>
<evidence type="ECO:0000313" key="2">
    <source>
        <dbReference type="EMBL" id="GBN91018.1"/>
    </source>
</evidence>
<dbReference type="Proteomes" id="UP000499080">
    <property type="component" value="Unassembled WGS sequence"/>
</dbReference>
<accession>A0A4Y2SRN3</accession>
<dbReference type="AlphaFoldDB" id="A0A4Y2SRN3"/>
<protein>
    <submittedName>
        <fullName evidence="2">Uncharacterized protein</fullName>
    </submittedName>
</protein>
<gene>
    <name evidence="1" type="ORF">AVEN_253250_1</name>
    <name evidence="2" type="ORF">AVEN_256581_1</name>
</gene>
<name>A0A4Y2SRN3_ARAVE</name>
<dbReference type="EMBL" id="BGPR01023661">
    <property type="protein sequence ID" value="GBN91018.1"/>
    <property type="molecule type" value="Genomic_DNA"/>
</dbReference>
<reference evidence="2 3" key="1">
    <citation type="journal article" date="2019" name="Sci. Rep.">
        <title>Orb-weaving spider Araneus ventricosus genome elucidates the spidroin gene catalogue.</title>
        <authorList>
            <person name="Kono N."/>
            <person name="Nakamura H."/>
            <person name="Ohtoshi R."/>
            <person name="Moran D.A.P."/>
            <person name="Shinohara A."/>
            <person name="Yoshida Y."/>
            <person name="Fujiwara M."/>
            <person name="Mori M."/>
            <person name="Tomita M."/>
            <person name="Arakawa K."/>
        </authorList>
    </citation>
    <scope>NUCLEOTIDE SEQUENCE [LARGE SCALE GENOMIC DNA]</scope>
</reference>
<comment type="caution">
    <text evidence="2">The sequence shown here is derived from an EMBL/GenBank/DDBJ whole genome shotgun (WGS) entry which is preliminary data.</text>
</comment>
<evidence type="ECO:0000313" key="1">
    <source>
        <dbReference type="EMBL" id="GBN91010.1"/>
    </source>
</evidence>
<dbReference type="EMBL" id="BGPR01023656">
    <property type="protein sequence ID" value="GBN91010.1"/>
    <property type="molecule type" value="Genomic_DNA"/>
</dbReference>
<proteinExistence type="predicted"/>
<sequence>MSRLPLQTSLPHQEKEVLSTTPDVLQIHQHFGSVVEPYFESYSSKTEILLSGHRSPLHNCRKAYLVSDLWWNRILNHTVPKPRSYCQATAARSTTAGKPV</sequence>